<dbReference type="Gene3D" id="3.20.20.70">
    <property type="entry name" value="Aldolase class I"/>
    <property type="match status" value="1"/>
</dbReference>
<dbReference type="InterPro" id="IPR050552">
    <property type="entry name" value="LacD_aldolase"/>
</dbReference>
<dbReference type="Proteomes" id="UP000515976">
    <property type="component" value="Chromosome"/>
</dbReference>
<dbReference type="SMART" id="SM01133">
    <property type="entry name" value="DeoC"/>
    <property type="match status" value="1"/>
</dbReference>
<comment type="similarity">
    <text evidence="1">Belongs to the aldolase LacD family.</text>
</comment>
<name>A0A7G9R2Y5_9MICO</name>
<dbReference type="EMBL" id="CP060712">
    <property type="protein sequence ID" value="QNN49960.1"/>
    <property type="molecule type" value="Genomic_DNA"/>
</dbReference>
<evidence type="ECO:0000313" key="4">
    <source>
        <dbReference type="Proteomes" id="UP000515976"/>
    </source>
</evidence>
<dbReference type="RefSeq" id="WP_166103280.1">
    <property type="nucleotide sequence ID" value="NZ_BMMY01000002.1"/>
</dbReference>
<dbReference type="Pfam" id="PF01791">
    <property type="entry name" value="DeoC"/>
    <property type="match status" value="1"/>
</dbReference>
<accession>A0A7G9R2Y5</accession>
<dbReference type="PANTHER" id="PTHR39340:SF1">
    <property type="entry name" value="SULFOFRUCTOSEPHOSPHATE ALDOLASE"/>
    <property type="match status" value="1"/>
</dbReference>
<dbReference type="InterPro" id="IPR002915">
    <property type="entry name" value="DeoC/FbaB/LacD_aldolase"/>
</dbReference>
<dbReference type="GO" id="GO:0061595">
    <property type="term" value="F:6-deoxy-6-sulfofructose-1-phosphate aldolase activity"/>
    <property type="evidence" value="ECO:0007669"/>
    <property type="project" value="TreeGrafter"/>
</dbReference>
<organism evidence="3 4">
    <name type="scientific">Phycicoccus endophyticus</name>
    <dbReference type="NCBI Taxonomy" id="1690220"/>
    <lineage>
        <taxon>Bacteria</taxon>
        <taxon>Bacillati</taxon>
        <taxon>Actinomycetota</taxon>
        <taxon>Actinomycetes</taxon>
        <taxon>Micrococcales</taxon>
        <taxon>Intrasporangiaceae</taxon>
        <taxon>Phycicoccus</taxon>
    </lineage>
</organism>
<gene>
    <name evidence="3" type="ORF">H9L10_02450</name>
</gene>
<reference evidence="3 4" key="1">
    <citation type="submission" date="2020-08" db="EMBL/GenBank/DDBJ databases">
        <title>Genome sequence of Phycicoccus endophyticus JCM 31784T.</title>
        <authorList>
            <person name="Hyun D.-W."/>
            <person name="Bae J.-W."/>
        </authorList>
    </citation>
    <scope>NUCLEOTIDE SEQUENCE [LARGE SCALE GENOMIC DNA]</scope>
    <source>
        <strain evidence="3 4">JCM 31784</strain>
    </source>
</reference>
<dbReference type="KEGG" id="pei:H9L10_02450"/>
<evidence type="ECO:0000256" key="2">
    <source>
        <dbReference type="ARBA" id="ARBA00023239"/>
    </source>
</evidence>
<dbReference type="InterPro" id="IPR013785">
    <property type="entry name" value="Aldolase_TIM"/>
</dbReference>
<evidence type="ECO:0008006" key="5">
    <source>
        <dbReference type="Google" id="ProtNLM"/>
    </source>
</evidence>
<sequence>MTTTTGLDAIATEAGTFAVLAMDQRGTLRRMLAAVDRSETTEEEITALKRDMIASLAGSASAFLVDPTFGLPAAKAAEASSPFGLLLAAEPASRGTHDGEPVVALDPAQDAAWVRDSGADAMKFLVQVRADRRPGADGRDTTAEAVEVMRTLVADCAEVGVPSVIENLIFPLAGEEPLSPAARADAIIEAAVLIDQLSPSLLKLEYPGSPEACRRLAERISSPWAVLSAGVSSDEFSEVLRISCDEGGASGFIAGRSVWREAVAMDHAERVAFLSDTGRRRLDEYRAIIEGRARSYRESAA</sequence>
<dbReference type="GO" id="GO:1902777">
    <property type="term" value="P:6-sulfoquinovose(1-) catabolic process"/>
    <property type="evidence" value="ECO:0007669"/>
    <property type="project" value="TreeGrafter"/>
</dbReference>
<dbReference type="PANTHER" id="PTHR39340">
    <property type="entry name" value="SULFOFRUCTOSEPHOSPHATE ALDOLASE"/>
    <property type="match status" value="1"/>
</dbReference>
<proteinExistence type="inferred from homology"/>
<evidence type="ECO:0000256" key="1">
    <source>
        <dbReference type="ARBA" id="ARBA00008679"/>
    </source>
</evidence>
<dbReference type="SUPFAM" id="SSF51569">
    <property type="entry name" value="Aldolase"/>
    <property type="match status" value="1"/>
</dbReference>
<dbReference type="AlphaFoldDB" id="A0A7G9R2Y5"/>
<evidence type="ECO:0000313" key="3">
    <source>
        <dbReference type="EMBL" id="QNN49960.1"/>
    </source>
</evidence>
<keyword evidence="4" id="KW-1185">Reference proteome</keyword>
<protein>
    <recommendedName>
        <fullName evidence="5">Tagatose 1,6-diphosphate aldolase</fullName>
    </recommendedName>
</protein>
<keyword evidence="2" id="KW-0456">Lyase</keyword>